<evidence type="ECO:0000256" key="1">
    <source>
        <dbReference type="SAM" id="MobiDB-lite"/>
    </source>
</evidence>
<accession>G3PCH7</accession>
<dbReference type="STRING" id="69293.ENSGACP00000015301"/>
<feature type="compositionally biased region" description="Basic and acidic residues" evidence="1">
    <location>
        <begin position="88"/>
        <end position="99"/>
    </location>
</feature>
<reference evidence="2" key="2">
    <citation type="submission" date="2024-04" db="UniProtKB">
        <authorList>
            <consortium name="Ensembl"/>
        </authorList>
    </citation>
    <scope>IDENTIFICATION</scope>
</reference>
<sequence length="116" mass="12581">MDSTERSVTATQPVLLQISVQAMEAEEQMKPAETVTSSDTETKQAVGQTETTEGSPTHQGLSEAAEQQTETKTPAKQKEEEQDVWMDAEERCLHSRENRCVPSAGGGTSRRGRGGT</sequence>
<organism evidence="2">
    <name type="scientific">Gasterosteus aculeatus</name>
    <name type="common">Three-spined stickleback</name>
    <dbReference type="NCBI Taxonomy" id="69293"/>
    <lineage>
        <taxon>Eukaryota</taxon>
        <taxon>Metazoa</taxon>
        <taxon>Chordata</taxon>
        <taxon>Craniata</taxon>
        <taxon>Vertebrata</taxon>
        <taxon>Euteleostomi</taxon>
        <taxon>Actinopterygii</taxon>
        <taxon>Neopterygii</taxon>
        <taxon>Teleostei</taxon>
        <taxon>Neoteleostei</taxon>
        <taxon>Acanthomorphata</taxon>
        <taxon>Eupercaria</taxon>
        <taxon>Perciformes</taxon>
        <taxon>Cottioidei</taxon>
        <taxon>Gasterosteales</taxon>
        <taxon>Gasterosteidae</taxon>
        <taxon>Gasterosteus</taxon>
    </lineage>
</organism>
<name>G3PCH7_GASAC</name>
<dbReference type="Bgee" id="ENSGACG00000011575">
    <property type="expression patterns" value="Expressed in zone of skin and 1 other cell type or tissue"/>
</dbReference>
<feature type="compositionally biased region" description="Polar residues" evidence="1">
    <location>
        <begin position="34"/>
        <end position="74"/>
    </location>
</feature>
<dbReference type="Ensembl" id="ENSGACT00000015330.1">
    <property type="protein sequence ID" value="ENSGACP00000015301.1"/>
    <property type="gene ID" value="ENSGACG00000011575.1"/>
</dbReference>
<dbReference type="InParanoid" id="G3PCH7"/>
<evidence type="ECO:0000313" key="2">
    <source>
        <dbReference type="Ensembl" id="ENSGACP00000015301.1"/>
    </source>
</evidence>
<feature type="region of interest" description="Disordered" evidence="1">
    <location>
        <begin position="25"/>
        <end position="116"/>
    </location>
</feature>
<protein>
    <submittedName>
        <fullName evidence="2">Uncharacterized protein</fullName>
    </submittedName>
</protein>
<reference evidence="2" key="1">
    <citation type="submission" date="2006-01" db="EMBL/GenBank/DDBJ databases">
        <authorList>
            <person name="Lindblad-Toh K."/>
            <person name="Mauceli E."/>
            <person name="Grabherr M."/>
            <person name="Chang J.L."/>
            <person name="Lander E.S."/>
        </authorList>
    </citation>
    <scope>NUCLEOTIDE SEQUENCE [LARGE SCALE GENOMIC DNA]</scope>
</reference>
<dbReference type="AlphaFoldDB" id="G3PCH7"/>
<proteinExistence type="predicted"/>